<gene>
    <name evidence="1" type="ORF">LNP81_12105</name>
</gene>
<dbReference type="Proteomes" id="UP001430679">
    <property type="component" value="Unassembled WGS sequence"/>
</dbReference>
<accession>A0ABS8ME32</accession>
<comment type="caution">
    <text evidence="1">The sequence shown here is derived from an EMBL/GenBank/DDBJ whole genome shotgun (WGS) entry which is preliminary data.</text>
</comment>
<organism evidence="1 2">
    <name type="scientific">Flavobacterium piscisymbiosum</name>
    <dbReference type="NCBI Taxonomy" id="2893753"/>
    <lineage>
        <taxon>Bacteria</taxon>
        <taxon>Pseudomonadati</taxon>
        <taxon>Bacteroidota</taxon>
        <taxon>Flavobacteriia</taxon>
        <taxon>Flavobacteriales</taxon>
        <taxon>Flavobacteriaceae</taxon>
        <taxon>Flavobacterium</taxon>
    </lineage>
</organism>
<dbReference type="EMBL" id="JAJJMM010000001">
    <property type="protein sequence ID" value="MCC9063731.1"/>
    <property type="molecule type" value="Genomic_DNA"/>
</dbReference>
<name>A0ABS8ME32_9FLAO</name>
<protein>
    <submittedName>
        <fullName evidence="1">Uncharacterized protein</fullName>
    </submittedName>
</protein>
<reference evidence="1" key="1">
    <citation type="submission" date="2021-11" db="EMBL/GenBank/DDBJ databases">
        <title>Description of novel Flavobacterium species.</title>
        <authorList>
            <person name="Saticioglu I.B."/>
            <person name="Ay H."/>
            <person name="Altun S."/>
            <person name="Duman M."/>
        </authorList>
    </citation>
    <scope>NUCLEOTIDE SEQUENCE</scope>
    <source>
        <strain evidence="1">F-30</strain>
    </source>
</reference>
<evidence type="ECO:0000313" key="1">
    <source>
        <dbReference type="EMBL" id="MCC9063731.1"/>
    </source>
</evidence>
<dbReference type="RefSeq" id="WP_230036127.1">
    <property type="nucleotide sequence ID" value="NZ_JAJJMM010000001.1"/>
</dbReference>
<sequence>MPTLSGQFVFHIQHHHVNVADFEIGNTKLITNQLGYIKYNENTGFNDKAIISI</sequence>
<evidence type="ECO:0000313" key="2">
    <source>
        <dbReference type="Proteomes" id="UP001430679"/>
    </source>
</evidence>
<keyword evidence="2" id="KW-1185">Reference proteome</keyword>
<proteinExistence type="predicted"/>